<evidence type="ECO:0000259" key="1">
    <source>
        <dbReference type="Pfam" id="PF25830"/>
    </source>
</evidence>
<evidence type="ECO:0000313" key="3">
    <source>
        <dbReference type="Proteomes" id="UP000694545"/>
    </source>
</evidence>
<dbReference type="PANTHER" id="PTHR35680:SF1">
    <property type="entry name" value="NFAT ACTIVATION MOLECULE 1"/>
    <property type="match status" value="1"/>
</dbReference>
<dbReference type="GO" id="GO:0045577">
    <property type="term" value="P:regulation of B cell differentiation"/>
    <property type="evidence" value="ECO:0007669"/>
    <property type="project" value="InterPro"/>
</dbReference>
<protein>
    <recommendedName>
        <fullName evidence="1">NFAM1 Ig-like domain-containing protein</fullName>
    </recommendedName>
</protein>
<dbReference type="GO" id="GO:0004888">
    <property type="term" value="F:transmembrane signaling receptor activity"/>
    <property type="evidence" value="ECO:0007669"/>
    <property type="project" value="InterPro"/>
</dbReference>
<sequence length="138" mass="15819">MYLVGIMLAAGRKRGIKEESLIQIAFANEQVNASCKATFPYTKEYTHFKVSYYRIDSKGEEITMIKRDISETIPQGMMNQTTRKIYKLPIQPDKHNSVTGTYYCKAEWQNSEASNGNGTFILFRGKSLRASQGFVQQW</sequence>
<dbReference type="AlphaFoldDB" id="A0A8D2LQ04"/>
<reference evidence="2" key="1">
    <citation type="submission" date="2025-08" db="UniProtKB">
        <authorList>
            <consortium name="Ensembl"/>
        </authorList>
    </citation>
    <scope>IDENTIFICATION</scope>
</reference>
<keyword evidence="3" id="KW-1185">Reference proteome</keyword>
<dbReference type="GO" id="GO:0050861">
    <property type="term" value="P:positive regulation of B cell receptor signaling pathway"/>
    <property type="evidence" value="ECO:0007669"/>
    <property type="project" value="InterPro"/>
</dbReference>
<dbReference type="Ensembl" id="ENSVKKT00000026465.1">
    <property type="protein sequence ID" value="ENSVKKP00000025834.1"/>
    <property type="gene ID" value="ENSVKKG00000016913.1"/>
</dbReference>
<feature type="domain" description="NFAM1 Ig-like" evidence="1">
    <location>
        <begin position="22"/>
        <end position="124"/>
    </location>
</feature>
<dbReference type="GO" id="GO:0045121">
    <property type="term" value="C:membrane raft"/>
    <property type="evidence" value="ECO:0007669"/>
    <property type="project" value="TreeGrafter"/>
</dbReference>
<reference evidence="2" key="2">
    <citation type="submission" date="2025-09" db="UniProtKB">
        <authorList>
            <consortium name="Ensembl"/>
        </authorList>
    </citation>
    <scope>IDENTIFICATION</scope>
</reference>
<proteinExistence type="predicted"/>
<dbReference type="OMA" id="YNWIDSK"/>
<dbReference type="GO" id="GO:0001819">
    <property type="term" value="P:positive regulation of cytokine production"/>
    <property type="evidence" value="ECO:0007669"/>
    <property type="project" value="InterPro"/>
</dbReference>
<dbReference type="InterPro" id="IPR033549">
    <property type="entry name" value="NFAM1"/>
</dbReference>
<organism evidence="2 3">
    <name type="scientific">Varanus komodoensis</name>
    <name type="common">Komodo dragon</name>
    <dbReference type="NCBI Taxonomy" id="61221"/>
    <lineage>
        <taxon>Eukaryota</taxon>
        <taxon>Metazoa</taxon>
        <taxon>Chordata</taxon>
        <taxon>Craniata</taxon>
        <taxon>Vertebrata</taxon>
        <taxon>Euteleostomi</taxon>
        <taxon>Lepidosauria</taxon>
        <taxon>Squamata</taxon>
        <taxon>Bifurcata</taxon>
        <taxon>Unidentata</taxon>
        <taxon>Episquamata</taxon>
        <taxon>Toxicofera</taxon>
        <taxon>Anguimorpha</taxon>
        <taxon>Paleoanguimorpha</taxon>
        <taxon>Varanoidea</taxon>
        <taxon>Varanidae</taxon>
        <taxon>Varanus</taxon>
    </lineage>
</organism>
<evidence type="ECO:0000313" key="2">
    <source>
        <dbReference type="Ensembl" id="ENSVKKP00000025834.1"/>
    </source>
</evidence>
<dbReference type="InterPro" id="IPR057883">
    <property type="entry name" value="Ig_NFAM1"/>
</dbReference>
<dbReference type="Pfam" id="PF25830">
    <property type="entry name" value="Ig_NFAM1"/>
    <property type="match status" value="1"/>
</dbReference>
<dbReference type="Proteomes" id="UP000694545">
    <property type="component" value="Unplaced"/>
</dbReference>
<dbReference type="GO" id="GO:0050853">
    <property type="term" value="P:B cell receptor signaling pathway"/>
    <property type="evidence" value="ECO:0007669"/>
    <property type="project" value="TreeGrafter"/>
</dbReference>
<dbReference type="PANTHER" id="PTHR35680">
    <property type="entry name" value="NFAT ACTIVATION MOLECULE 1"/>
    <property type="match status" value="1"/>
</dbReference>
<name>A0A8D2LQ04_VARKO</name>
<accession>A0A8D2LQ04</accession>